<dbReference type="AlphaFoldDB" id="A0A2N4UAU8"/>
<comment type="similarity">
    <text evidence="1">Belongs to the D-isomer specific 2-hydroxyacid dehydrogenase family.</text>
</comment>
<protein>
    <recommendedName>
        <fullName evidence="4">D-isomer specific 2-hydroxyacid dehydrogenase NAD-binding domain-containing protein</fullName>
    </recommendedName>
</protein>
<evidence type="ECO:0000256" key="2">
    <source>
        <dbReference type="ARBA" id="ARBA00023002"/>
    </source>
</evidence>
<evidence type="ECO:0000259" key="4">
    <source>
        <dbReference type="Pfam" id="PF02826"/>
    </source>
</evidence>
<keyword evidence="3" id="KW-0520">NAD</keyword>
<dbReference type="SUPFAM" id="SSF51735">
    <property type="entry name" value="NAD(P)-binding Rossmann-fold domains"/>
    <property type="match status" value="1"/>
</dbReference>
<evidence type="ECO:0000313" key="6">
    <source>
        <dbReference type="Proteomes" id="UP000234328"/>
    </source>
</evidence>
<gene>
    <name evidence="5" type="ORF">CR155_19770</name>
</gene>
<dbReference type="PANTHER" id="PTHR43761:SF1">
    <property type="entry name" value="D-ISOMER SPECIFIC 2-HYDROXYACID DEHYDROGENASE CATALYTIC DOMAIN-CONTAINING PROTEIN-RELATED"/>
    <property type="match status" value="1"/>
</dbReference>
<comment type="caution">
    <text evidence="5">The sequence shown here is derived from an EMBL/GenBank/DDBJ whole genome shotgun (WGS) entry which is preliminary data.</text>
</comment>
<dbReference type="GO" id="GO:0016491">
    <property type="term" value="F:oxidoreductase activity"/>
    <property type="evidence" value="ECO:0007669"/>
    <property type="project" value="UniProtKB-KW"/>
</dbReference>
<dbReference type="Gene3D" id="3.40.50.720">
    <property type="entry name" value="NAD(P)-binding Rossmann-like Domain"/>
    <property type="match status" value="2"/>
</dbReference>
<dbReference type="Pfam" id="PF02826">
    <property type="entry name" value="2-Hacid_dh_C"/>
    <property type="match status" value="1"/>
</dbReference>
<dbReference type="InterPro" id="IPR036291">
    <property type="entry name" value="NAD(P)-bd_dom_sf"/>
</dbReference>
<dbReference type="GO" id="GO:0051287">
    <property type="term" value="F:NAD binding"/>
    <property type="evidence" value="ECO:0007669"/>
    <property type="project" value="InterPro"/>
</dbReference>
<dbReference type="Proteomes" id="UP000234328">
    <property type="component" value="Unassembled WGS sequence"/>
</dbReference>
<evidence type="ECO:0000256" key="3">
    <source>
        <dbReference type="ARBA" id="ARBA00023027"/>
    </source>
</evidence>
<reference evidence="5 6" key="1">
    <citation type="submission" date="2017-10" db="EMBL/GenBank/DDBJ databases">
        <title>Two draft genome sequences of Pusillimonas sp. strains isolated from a nitrate- and radionuclide-contaminated groundwater in Russia.</title>
        <authorList>
            <person name="Grouzdev D.S."/>
            <person name="Tourova T.P."/>
            <person name="Goeva M.A."/>
            <person name="Babich T.L."/>
            <person name="Sokolova D.S."/>
            <person name="Abdullin R."/>
            <person name="Poltaraus A.B."/>
            <person name="Toshchakov S.V."/>
            <person name="Nazina T.N."/>
        </authorList>
    </citation>
    <scope>NUCLEOTIDE SEQUENCE [LARGE SCALE GENOMIC DNA]</scope>
    <source>
        <strain evidence="5 6">JR1/69-2-13</strain>
    </source>
</reference>
<keyword evidence="6" id="KW-1185">Reference proteome</keyword>
<dbReference type="InterPro" id="IPR006140">
    <property type="entry name" value="D-isomer_DH_NAD-bd"/>
</dbReference>
<accession>A0A2N4UAU8</accession>
<sequence length="110" mass="11675">MRQAATVSVHCPRTQQTLNMFSARELATMKPAAYFLSTARGGIHDEQALAGALHERQILGVGVFLEESPVLNNVLLKTNAVIATPHTTGVSKEALNTMAATPPNSGGHIQ</sequence>
<feature type="domain" description="D-isomer specific 2-hydroxyacid dehydrogenase NAD-binding" evidence="4">
    <location>
        <begin position="2"/>
        <end position="87"/>
    </location>
</feature>
<dbReference type="RefSeq" id="WP_102071764.1">
    <property type="nucleotide sequence ID" value="NZ_PDNV01000016.1"/>
</dbReference>
<dbReference type="InterPro" id="IPR050418">
    <property type="entry name" value="D-iso_2-hydroxyacid_DH_PdxB"/>
</dbReference>
<evidence type="ECO:0000313" key="5">
    <source>
        <dbReference type="EMBL" id="PLC52144.1"/>
    </source>
</evidence>
<organism evidence="5 6">
    <name type="scientific">Pollutimonas nitritireducens</name>
    <dbReference type="NCBI Taxonomy" id="2045209"/>
    <lineage>
        <taxon>Bacteria</taxon>
        <taxon>Pseudomonadati</taxon>
        <taxon>Pseudomonadota</taxon>
        <taxon>Betaproteobacteria</taxon>
        <taxon>Burkholderiales</taxon>
        <taxon>Alcaligenaceae</taxon>
        <taxon>Pollutimonas</taxon>
    </lineage>
</organism>
<evidence type="ECO:0000256" key="1">
    <source>
        <dbReference type="ARBA" id="ARBA00005854"/>
    </source>
</evidence>
<dbReference type="PANTHER" id="PTHR43761">
    <property type="entry name" value="D-ISOMER SPECIFIC 2-HYDROXYACID DEHYDROGENASE FAMILY PROTEIN (AFU_ORTHOLOGUE AFUA_1G13630)"/>
    <property type="match status" value="1"/>
</dbReference>
<dbReference type="EMBL" id="PDNV01000016">
    <property type="protein sequence ID" value="PLC52144.1"/>
    <property type="molecule type" value="Genomic_DNA"/>
</dbReference>
<keyword evidence="2" id="KW-0560">Oxidoreductase</keyword>
<name>A0A2N4UAU8_9BURK</name>
<proteinExistence type="inferred from homology"/>